<dbReference type="AlphaFoldDB" id="A0A8X7N7B4"/>
<reference evidence="5" key="1">
    <citation type="submission" date="2016-04" db="EMBL/GenBank/DDBJ databases">
        <authorList>
            <person name="Nguyen H.D."/>
            <person name="Samba Siva P."/>
            <person name="Cullis J."/>
            <person name="Levesque C.A."/>
            <person name="Hambleton S."/>
        </authorList>
    </citation>
    <scope>NUCLEOTIDE SEQUENCE</scope>
    <source>
        <strain evidence="5">DAOMC 236422</strain>
    </source>
</reference>
<evidence type="ECO:0000313" key="6">
    <source>
        <dbReference type="Proteomes" id="UP000078113"/>
    </source>
</evidence>
<keyword evidence="2" id="KW-1015">Disulfide bond</keyword>
<feature type="compositionally biased region" description="Polar residues" evidence="3">
    <location>
        <begin position="150"/>
        <end position="165"/>
    </location>
</feature>
<evidence type="ECO:0000256" key="3">
    <source>
        <dbReference type="SAM" id="MobiDB-lite"/>
    </source>
</evidence>
<feature type="signal peptide" evidence="4">
    <location>
        <begin position="1"/>
        <end position="24"/>
    </location>
</feature>
<dbReference type="PANTHER" id="PTHR33630:SF9">
    <property type="entry name" value="CUTINASE 4"/>
    <property type="match status" value="1"/>
</dbReference>
<evidence type="ECO:0000256" key="2">
    <source>
        <dbReference type="ARBA" id="ARBA00023157"/>
    </source>
</evidence>
<dbReference type="SUPFAM" id="SSF53474">
    <property type="entry name" value="alpha/beta-Hydrolases"/>
    <property type="match status" value="1"/>
</dbReference>
<keyword evidence="6" id="KW-1185">Reference proteome</keyword>
<comment type="caution">
    <text evidence="5">The sequence shown here is derived from an EMBL/GenBank/DDBJ whole genome shotgun (WGS) entry which is preliminary data.</text>
</comment>
<feature type="region of interest" description="Disordered" evidence="3">
    <location>
        <begin position="150"/>
        <end position="172"/>
    </location>
</feature>
<dbReference type="SMART" id="SM01110">
    <property type="entry name" value="Cutinase"/>
    <property type="match status" value="1"/>
</dbReference>
<sequence>MLTAFFLLTLALVGLISTPHYVQAISQPEEEAASSCNRYLLITARDQYEPQGPSSAFTGMIQKTLATIPNGGEADIVYPADPSVNGAHQGLVWLEKYLESAQKQCPRQEFVLLGYGQGAILASLAGARYSASATSGLKAVVLAGNLMHTPNRQGNVDETGGNSTAGARGASASDNPLPLNKFAEQGSILDICYQGDPYCDFSAADLSAHHKYGSSEGIQSLGASFLITKLRG</sequence>
<dbReference type="Pfam" id="PF01083">
    <property type="entry name" value="Cutinase"/>
    <property type="match status" value="1"/>
</dbReference>
<dbReference type="Proteomes" id="UP000078113">
    <property type="component" value="Unassembled WGS sequence"/>
</dbReference>
<dbReference type="InterPro" id="IPR029058">
    <property type="entry name" value="AB_hydrolase_fold"/>
</dbReference>
<evidence type="ECO:0000256" key="1">
    <source>
        <dbReference type="ARBA" id="ARBA00022801"/>
    </source>
</evidence>
<evidence type="ECO:0000256" key="4">
    <source>
        <dbReference type="SAM" id="SignalP"/>
    </source>
</evidence>
<dbReference type="PANTHER" id="PTHR33630">
    <property type="entry name" value="CUTINASE RV1984C-RELATED-RELATED"/>
    <property type="match status" value="1"/>
</dbReference>
<organism evidence="5 6">
    <name type="scientific">Tilletia walkeri</name>
    <dbReference type="NCBI Taxonomy" id="117179"/>
    <lineage>
        <taxon>Eukaryota</taxon>
        <taxon>Fungi</taxon>
        <taxon>Dikarya</taxon>
        <taxon>Basidiomycota</taxon>
        <taxon>Ustilaginomycotina</taxon>
        <taxon>Exobasidiomycetes</taxon>
        <taxon>Tilletiales</taxon>
        <taxon>Tilletiaceae</taxon>
        <taxon>Tilletia</taxon>
    </lineage>
</organism>
<evidence type="ECO:0000313" key="5">
    <source>
        <dbReference type="EMBL" id="KAE8268552.1"/>
    </source>
</evidence>
<proteinExistence type="predicted"/>
<keyword evidence="4" id="KW-0732">Signal</keyword>
<reference evidence="5" key="2">
    <citation type="journal article" date="2019" name="IMA Fungus">
        <title>Genome sequencing and comparison of five Tilletia species to identify candidate genes for the detection of regulated species infecting wheat.</title>
        <authorList>
            <person name="Nguyen H.D.T."/>
            <person name="Sultana T."/>
            <person name="Kesanakurti P."/>
            <person name="Hambleton S."/>
        </authorList>
    </citation>
    <scope>NUCLEOTIDE SEQUENCE</scope>
    <source>
        <strain evidence="5">DAOMC 236422</strain>
    </source>
</reference>
<accession>A0A8X7N7B4</accession>
<gene>
    <name evidence="5" type="ORF">A4X09_0g3788</name>
</gene>
<protein>
    <recommendedName>
        <fullName evidence="7">Cutinase</fullName>
    </recommendedName>
</protein>
<dbReference type="InterPro" id="IPR000675">
    <property type="entry name" value="Cutinase/axe"/>
</dbReference>
<evidence type="ECO:0008006" key="7">
    <source>
        <dbReference type="Google" id="ProtNLM"/>
    </source>
</evidence>
<feature type="chain" id="PRO_5036499722" description="Cutinase" evidence="4">
    <location>
        <begin position="25"/>
        <end position="232"/>
    </location>
</feature>
<keyword evidence="1" id="KW-0378">Hydrolase</keyword>
<name>A0A8X7N7B4_9BASI</name>
<dbReference type="EMBL" id="LWDG02000144">
    <property type="protein sequence ID" value="KAE8268552.1"/>
    <property type="molecule type" value="Genomic_DNA"/>
</dbReference>
<dbReference type="Gene3D" id="3.40.50.1820">
    <property type="entry name" value="alpha/beta hydrolase"/>
    <property type="match status" value="1"/>
</dbReference>
<dbReference type="GO" id="GO:0052689">
    <property type="term" value="F:carboxylic ester hydrolase activity"/>
    <property type="evidence" value="ECO:0007669"/>
    <property type="project" value="UniProtKB-ARBA"/>
</dbReference>